<dbReference type="AlphaFoldDB" id="A0A9W8XQI8"/>
<gene>
    <name evidence="2" type="ORF">N0V89_004516</name>
</gene>
<proteinExistence type="predicted"/>
<name>A0A9W8XQI8_9PLEO</name>
<evidence type="ECO:0000256" key="1">
    <source>
        <dbReference type="SAM" id="MobiDB-lite"/>
    </source>
</evidence>
<organism evidence="2 3">
    <name type="scientific">Didymosphaeria variabile</name>
    <dbReference type="NCBI Taxonomy" id="1932322"/>
    <lineage>
        <taxon>Eukaryota</taxon>
        <taxon>Fungi</taxon>
        <taxon>Dikarya</taxon>
        <taxon>Ascomycota</taxon>
        <taxon>Pezizomycotina</taxon>
        <taxon>Dothideomycetes</taxon>
        <taxon>Pleosporomycetidae</taxon>
        <taxon>Pleosporales</taxon>
        <taxon>Massarineae</taxon>
        <taxon>Didymosphaeriaceae</taxon>
        <taxon>Didymosphaeria</taxon>
    </lineage>
</organism>
<keyword evidence="3" id="KW-1185">Reference proteome</keyword>
<dbReference type="GeneID" id="80908046"/>
<feature type="region of interest" description="Disordered" evidence="1">
    <location>
        <begin position="1"/>
        <end position="22"/>
    </location>
</feature>
<evidence type="ECO:0000313" key="3">
    <source>
        <dbReference type="Proteomes" id="UP001140513"/>
    </source>
</evidence>
<dbReference type="RefSeq" id="XP_056073608.1">
    <property type="nucleotide sequence ID" value="XM_056213300.1"/>
</dbReference>
<dbReference type="OrthoDB" id="3791583at2759"/>
<protein>
    <submittedName>
        <fullName evidence="2">Uncharacterized protein</fullName>
    </submittedName>
</protein>
<accession>A0A9W8XQI8</accession>
<sequence length="61" mass="6659">MNNVSLISSTASASAKPPSKTKQAWEFVKKHAKEHHESVNAAYAVYYGQGAMRPVNKGEKP</sequence>
<reference evidence="2" key="1">
    <citation type="submission" date="2022-10" db="EMBL/GenBank/DDBJ databases">
        <title>Tapping the CABI collections for fungal endophytes: first genome assemblies for Collariella, Neodidymelliopsis, Ascochyta clinopodiicola, Didymella pomorum, Didymosphaeria variabile, Neocosmospora piperis and Neocucurbitaria cava.</title>
        <authorList>
            <person name="Hill R."/>
        </authorList>
    </citation>
    <scope>NUCLEOTIDE SEQUENCE</scope>
    <source>
        <strain evidence="2">IMI 356815</strain>
    </source>
</reference>
<evidence type="ECO:0000313" key="2">
    <source>
        <dbReference type="EMBL" id="KAJ4356482.1"/>
    </source>
</evidence>
<dbReference type="EMBL" id="JAPEUX010000003">
    <property type="protein sequence ID" value="KAJ4356482.1"/>
    <property type="molecule type" value="Genomic_DNA"/>
</dbReference>
<comment type="caution">
    <text evidence="2">The sequence shown here is derived from an EMBL/GenBank/DDBJ whole genome shotgun (WGS) entry which is preliminary data.</text>
</comment>
<feature type="compositionally biased region" description="Low complexity" evidence="1">
    <location>
        <begin position="8"/>
        <end position="22"/>
    </location>
</feature>
<dbReference type="Proteomes" id="UP001140513">
    <property type="component" value="Unassembled WGS sequence"/>
</dbReference>